<sequence>MPSFTTPPAPTATPNRRHLLRMAGALPLLHALPALAQEQANGAKEAKGAAAPGNAARTLHLAGPSAAISFALLRMAQAQPLADWGIQIRFTQWRDPDHLRALTLEKGADFLAAPTNVAANLYNRGVPLQLVNVPVWGILALLSLHEGRRTLADFKGQTIAIPFRADMPDIVFQLLARAQGLDPQKDFALHYVATPMEAAQLLLSGKIENALLAEPVTSLVMHKSQSFPTKLMAKTVHRSVDLQQEWGRVLQRPPQIPQACVVALGQARSDAALLQRFAAAHAQAQAWCYAHPQECGELVAQHIPMLSAPAVADALRHTPARIASAQEARPELEFFYQKLLDSQPSLVGGKLPDDGFYATAAAAEAAS</sequence>
<dbReference type="AlphaFoldDB" id="A0A3M6PT32"/>
<protein>
    <submittedName>
        <fullName evidence="2">ABC transporter substrate-binding protein</fullName>
    </submittedName>
</protein>
<feature type="chain" id="PRO_5017969329" evidence="1">
    <location>
        <begin position="37"/>
        <end position="367"/>
    </location>
</feature>
<evidence type="ECO:0000313" key="3">
    <source>
        <dbReference type="Proteomes" id="UP000267521"/>
    </source>
</evidence>
<reference evidence="2 3" key="1">
    <citation type="submission" date="2018-10" db="EMBL/GenBank/DDBJ databases">
        <title>Comamonadaceae CDC group NO-1 genome sequencing and assembly.</title>
        <authorList>
            <person name="Bernier A.-M."/>
            <person name="Bernard K."/>
        </authorList>
    </citation>
    <scope>NUCLEOTIDE SEQUENCE [LARGE SCALE GENOMIC DNA]</scope>
    <source>
        <strain evidence="2 3">NML970147</strain>
    </source>
</reference>
<dbReference type="PANTHER" id="PTHR30024:SF46">
    <property type="entry name" value="ABC TRANSPORTER, SUBSTRATE-BINDING LIPOPROTEIN"/>
    <property type="match status" value="1"/>
</dbReference>
<dbReference type="InterPro" id="IPR027024">
    <property type="entry name" value="UCP027386_ABC_sbc_TM0202"/>
</dbReference>
<dbReference type="Gene3D" id="3.40.190.10">
    <property type="entry name" value="Periplasmic binding protein-like II"/>
    <property type="match status" value="2"/>
</dbReference>
<gene>
    <name evidence="2" type="ORF">EBQ26_12290</name>
</gene>
<dbReference type="InterPro" id="IPR006311">
    <property type="entry name" value="TAT_signal"/>
</dbReference>
<proteinExistence type="predicted"/>
<keyword evidence="1" id="KW-0732">Signal</keyword>
<dbReference type="RefSeq" id="WP_122239528.1">
    <property type="nucleotide sequence ID" value="NZ_RDQM01000024.1"/>
</dbReference>
<dbReference type="PIRSF" id="PIRSF027386">
    <property type="entry name" value="UCP027386_ABC_sbc_TM0202"/>
    <property type="match status" value="1"/>
</dbReference>
<evidence type="ECO:0000256" key="1">
    <source>
        <dbReference type="SAM" id="SignalP"/>
    </source>
</evidence>
<dbReference type="Proteomes" id="UP000267521">
    <property type="component" value="Unassembled WGS sequence"/>
</dbReference>
<feature type="signal peptide" evidence="1">
    <location>
        <begin position="1"/>
        <end position="36"/>
    </location>
</feature>
<comment type="caution">
    <text evidence="2">The sequence shown here is derived from an EMBL/GenBank/DDBJ whole genome shotgun (WGS) entry which is preliminary data.</text>
</comment>
<dbReference type="SUPFAM" id="SSF53850">
    <property type="entry name" value="Periplasmic binding protein-like II"/>
    <property type="match status" value="1"/>
</dbReference>
<accession>A0A3M6PT32</accession>
<dbReference type="PANTHER" id="PTHR30024">
    <property type="entry name" value="ALIPHATIC SULFONATES-BINDING PROTEIN-RELATED"/>
    <property type="match status" value="1"/>
</dbReference>
<dbReference type="PROSITE" id="PS51318">
    <property type="entry name" value="TAT"/>
    <property type="match status" value="1"/>
</dbReference>
<organism evidence="2 3">
    <name type="scientific">Allofranklinella schreckenbergeri</name>
    <dbReference type="NCBI Taxonomy" id="1076744"/>
    <lineage>
        <taxon>Bacteria</taxon>
        <taxon>Pseudomonadati</taxon>
        <taxon>Pseudomonadota</taxon>
        <taxon>Betaproteobacteria</taxon>
        <taxon>Burkholderiales</taxon>
        <taxon>Comamonadaceae</taxon>
        <taxon>Allofranklinella</taxon>
    </lineage>
</organism>
<evidence type="ECO:0000313" key="2">
    <source>
        <dbReference type="EMBL" id="RMW93138.1"/>
    </source>
</evidence>
<name>A0A3M6PT32_9BURK</name>
<dbReference type="EMBL" id="RDQM01000024">
    <property type="protein sequence ID" value="RMW93138.1"/>
    <property type="molecule type" value="Genomic_DNA"/>
</dbReference>